<dbReference type="CDD" id="cd02850">
    <property type="entry name" value="E_set_Cellulase_N"/>
    <property type="match status" value="1"/>
</dbReference>
<dbReference type="Gene3D" id="1.50.10.10">
    <property type="match status" value="1"/>
</dbReference>
<feature type="active site" evidence="6">
    <location>
        <position position="586"/>
    </location>
</feature>
<name>A0A2K9NL90_9PROT</name>
<keyword evidence="3 6" id="KW-0119">Carbohydrate metabolism</keyword>
<gene>
    <name evidence="8" type="ORF">C0V82_25860</name>
</gene>
<dbReference type="Pfam" id="PF02927">
    <property type="entry name" value="CelD_N"/>
    <property type="match status" value="1"/>
</dbReference>
<dbReference type="EMBL" id="CP025614">
    <property type="protein sequence ID" value="AUN33834.1"/>
    <property type="molecule type" value="Genomic_DNA"/>
</dbReference>
<evidence type="ECO:0000256" key="1">
    <source>
        <dbReference type="ARBA" id="ARBA00007072"/>
    </source>
</evidence>
<keyword evidence="8" id="KW-0614">Plasmid</keyword>
<keyword evidence="7" id="KW-0732">Signal</keyword>
<dbReference type="InterPro" id="IPR013783">
    <property type="entry name" value="Ig-like_fold"/>
</dbReference>
<evidence type="ECO:0000256" key="5">
    <source>
        <dbReference type="ARBA" id="ARBA00023326"/>
    </source>
</evidence>
<dbReference type="SUPFAM" id="SSF81296">
    <property type="entry name" value="E set domains"/>
    <property type="match status" value="1"/>
</dbReference>
<keyword evidence="2 6" id="KW-0378">Hydrolase</keyword>
<organism evidence="8 9">
    <name type="scientific">Niveispirillum cyanobacteriorum</name>
    <dbReference type="NCBI Taxonomy" id="1612173"/>
    <lineage>
        <taxon>Bacteria</taxon>
        <taxon>Pseudomonadati</taxon>
        <taxon>Pseudomonadota</taxon>
        <taxon>Alphaproteobacteria</taxon>
        <taxon>Rhodospirillales</taxon>
        <taxon>Azospirillaceae</taxon>
        <taxon>Niveispirillum</taxon>
    </lineage>
</organism>
<geneLocation type="plasmid" evidence="8 9">
    <name>unnamed2</name>
</geneLocation>
<dbReference type="InterPro" id="IPR012341">
    <property type="entry name" value="6hp_glycosidase-like_sf"/>
</dbReference>
<dbReference type="Gene3D" id="2.60.40.10">
    <property type="entry name" value="Immunoglobulins"/>
    <property type="match status" value="1"/>
</dbReference>
<proteinExistence type="inferred from homology"/>
<dbReference type="InterPro" id="IPR001701">
    <property type="entry name" value="Glyco_hydro_9"/>
</dbReference>
<reference evidence="8 9" key="1">
    <citation type="submission" date="2017-12" db="EMBL/GenBank/DDBJ databases">
        <title>Genomes of bacteria within cyanobacterial aggregates.</title>
        <authorList>
            <person name="Cai H."/>
        </authorList>
    </citation>
    <scope>NUCLEOTIDE SEQUENCE [LARGE SCALE GENOMIC DNA]</scope>
    <source>
        <strain evidence="8 9">TH16</strain>
        <plasmid evidence="8 9">unnamed2</plasmid>
    </source>
</reference>
<dbReference type="PANTHER" id="PTHR22298">
    <property type="entry name" value="ENDO-1,4-BETA-GLUCANASE"/>
    <property type="match status" value="1"/>
</dbReference>
<evidence type="ECO:0000256" key="4">
    <source>
        <dbReference type="ARBA" id="ARBA00023295"/>
    </source>
</evidence>
<dbReference type="InterPro" id="IPR014756">
    <property type="entry name" value="Ig_E-set"/>
</dbReference>
<evidence type="ECO:0000256" key="7">
    <source>
        <dbReference type="RuleBase" id="RU361166"/>
    </source>
</evidence>
<dbReference type="GO" id="GO:0030245">
    <property type="term" value="P:cellulose catabolic process"/>
    <property type="evidence" value="ECO:0007669"/>
    <property type="project" value="UniProtKB-KW"/>
</dbReference>
<dbReference type="InterPro" id="IPR033126">
    <property type="entry name" value="Glyco_hydro_9_Asp/Glu_AS"/>
</dbReference>
<dbReference type="GO" id="GO:0008810">
    <property type="term" value="F:cellulase activity"/>
    <property type="evidence" value="ECO:0007669"/>
    <property type="project" value="UniProtKB-EC"/>
</dbReference>
<dbReference type="RefSeq" id="WP_102115337.1">
    <property type="nucleotide sequence ID" value="NZ_BMGN01000009.1"/>
</dbReference>
<keyword evidence="5 6" id="KW-0624">Polysaccharide degradation</keyword>
<keyword evidence="4 6" id="KW-0326">Glycosidase</keyword>
<dbReference type="InterPro" id="IPR004197">
    <property type="entry name" value="Cellulase_Ig-like"/>
</dbReference>
<evidence type="ECO:0000313" key="8">
    <source>
        <dbReference type="EMBL" id="AUN33834.1"/>
    </source>
</evidence>
<dbReference type="AlphaFoldDB" id="A0A2K9NL90"/>
<feature type="signal peptide" evidence="7">
    <location>
        <begin position="1"/>
        <end position="18"/>
    </location>
</feature>
<dbReference type="KEGG" id="ncb:C0V82_25860"/>
<evidence type="ECO:0000256" key="3">
    <source>
        <dbReference type="ARBA" id="ARBA00023277"/>
    </source>
</evidence>
<sequence length="606" mass="65090">MKAYAFLLSSLLALPALAQEAPVSPIRLNQSGLLTNAPKIAILPDAAAKPVAWTLRDAGGQVVASGSSIVTGDDASSGQHLHRIDLSAVTATGDGFTLVAGNVSSRPFGIGAGPYAALKRDALAYFYHNRAGTPIEARLVGERWARPAGHPKEIAPCFGGKDNAGNLWPACPHSLNVTGGWYDAGDHGKYVVNGGISVWTLLNLYERQALKGKAAAFPDGSAAIPEAGNGVNDLLDEARWQMEFMLSMQVPDGTRMPLPLGPQDGKGRLSFTPDIDVSGMAHHKVADERWTKLPLPPHLDPERRFLYPPSTAATLNLAATAAQAARIWKNIDPAFADRCLKAALRAWRAALRVPNALAIGDFNGSGGYGDSEVSDEFFWASAELLATTRQPLLVDAVTKAQFFNRDTIPEPSWGQVGSLGWLTLALHPEVLPEADTARIRSAIVKSADAYVKEAGDSGYRQPLSPKGYGWGSNSGLMNRAIVLAYAHDATGEARYRDTVVDVADYLLGRNPLDMSYVTGYGPRAMQHPHHRFWANVLDPKLPPPPPGVVSGGPNITSLGKQARERIGDCAPQTCWKDDIDLFTVNEVTINWNAPLVWLAAWLDEGR</sequence>
<comment type="similarity">
    <text evidence="1 6 7">Belongs to the glycosyl hydrolase 9 (cellulase E) family.</text>
</comment>
<evidence type="ECO:0000313" key="9">
    <source>
        <dbReference type="Proteomes" id="UP000234752"/>
    </source>
</evidence>
<keyword evidence="7" id="KW-0136">Cellulose degradation</keyword>
<dbReference type="PROSITE" id="PS00698">
    <property type="entry name" value="GH9_3"/>
    <property type="match status" value="1"/>
</dbReference>
<protein>
    <recommendedName>
        <fullName evidence="7">Endoglucanase</fullName>
        <ecNumber evidence="7">3.2.1.4</ecNumber>
    </recommendedName>
</protein>
<feature type="chain" id="PRO_5041746271" description="Endoglucanase" evidence="7">
    <location>
        <begin position="19"/>
        <end position="606"/>
    </location>
</feature>
<accession>A0A2K9NL90</accession>
<comment type="catalytic activity">
    <reaction evidence="7">
        <text>Endohydrolysis of (1-&gt;4)-beta-D-glucosidic linkages in cellulose, lichenin and cereal beta-D-glucans.</text>
        <dbReference type="EC" id="3.2.1.4"/>
    </reaction>
</comment>
<evidence type="ECO:0000256" key="6">
    <source>
        <dbReference type="PROSITE-ProRule" id="PRU10060"/>
    </source>
</evidence>
<evidence type="ECO:0000256" key="2">
    <source>
        <dbReference type="ARBA" id="ARBA00022801"/>
    </source>
</evidence>
<dbReference type="OrthoDB" id="9808897at2"/>
<dbReference type="Proteomes" id="UP000234752">
    <property type="component" value="Plasmid unnamed2"/>
</dbReference>
<dbReference type="EC" id="3.2.1.4" evidence="7"/>
<dbReference type="Pfam" id="PF00759">
    <property type="entry name" value="Glyco_hydro_9"/>
    <property type="match status" value="1"/>
</dbReference>
<feature type="active site" evidence="6">
    <location>
        <position position="577"/>
    </location>
</feature>
<keyword evidence="9" id="KW-1185">Reference proteome</keyword>
<dbReference type="SUPFAM" id="SSF48208">
    <property type="entry name" value="Six-hairpin glycosidases"/>
    <property type="match status" value="1"/>
</dbReference>
<dbReference type="InterPro" id="IPR008928">
    <property type="entry name" value="6-hairpin_glycosidase_sf"/>
</dbReference>